<reference evidence="2 3" key="1">
    <citation type="journal article" date="2012" name="Science">
        <title>Ecological populations of bacteria act as socially cohesive units of antibiotic production and resistance.</title>
        <authorList>
            <person name="Cordero O.X."/>
            <person name="Wildschutte H."/>
            <person name="Kirkup B."/>
            <person name="Proehl S."/>
            <person name="Ngo L."/>
            <person name="Hussain F."/>
            <person name="Le Roux F."/>
            <person name="Mincer T."/>
            <person name="Polz M.F."/>
        </authorList>
    </citation>
    <scope>NUCLEOTIDE SEQUENCE [LARGE SCALE GENOMIC DNA]</scope>
    <source>
        <strain evidence="2 3">ZF-129</strain>
    </source>
</reference>
<evidence type="ECO:0000313" key="3">
    <source>
        <dbReference type="Proteomes" id="UP000094741"/>
    </source>
</evidence>
<evidence type="ECO:0000259" key="1">
    <source>
        <dbReference type="Pfam" id="PF00717"/>
    </source>
</evidence>
<evidence type="ECO:0000313" key="2">
    <source>
        <dbReference type="EMBL" id="OEE38278.1"/>
    </source>
</evidence>
<dbReference type="EMBL" id="AJYQ02000002">
    <property type="protein sequence ID" value="OEE38278.1"/>
    <property type="molecule type" value="Genomic_DNA"/>
</dbReference>
<dbReference type="CDD" id="cd06529">
    <property type="entry name" value="S24_LexA-like"/>
    <property type="match status" value="1"/>
</dbReference>
<feature type="domain" description="Peptidase S24/S26A/S26B/S26C" evidence="1">
    <location>
        <begin position="123"/>
        <end position="216"/>
    </location>
</feature>
<dbReference type="Pfam" id="PF00717">
    <property type="entry name" value="Peptidase_S24"/>
    <property type="match status" value="1"/>
</dbReference>
<dbReference type="InterPro" id="IPR015927">
    <property type="entry name" value="Peptidase_S24_S26A/B/C"/>
</dbReference>
<dbReference type="SUPFAM" id="SSF51306">
    <property type="entry name" value="LexA/Signal peptidase"/>
    <property type="match status" value="1"/>
</dbReference>
<dbReference type="InterPro" id="IPR036286">
    <property type="entry name" value="LexA/Signal_pep-like_sf"/>
</dbReference>
<dbReference type="OrthoDB" id="5906648at2"/>
<dbReference type="Gene3D" id="2.10.109.10">
    <property type="entry name" value="Umud Fragment, subunit A"/>
    <property type="match status" value="1"/>
</dbReference>
<sequence>MISLDINCGITGFENPTHTFLKQKLSLTQTFVHSPSSSSLISSPCDHLAAGIKRKDWLLVDSACSPLLSDVVLLEAWGELAIVKWGDAQRNSWEDGVLLLGVVILSIHHYRDPPLLPFHENMTDLDLHQLIVEQDHSTIFCRAQGLSMMPFVYEGDLLVLERHLSPREHDAVVVALNHDLVLKRLDRVTHRLYSDNPSFKAHHVTSSDYVRLHGVVRYTLRLLRTPQHQ</sequence>
<name>A0A1E5BK48_9VIBR</name>
<comment type="caution">
    <text evidence="2">The sequence shown here is derived from an EMBL/GenBank/DDBJ whole genome shotgun (WGS) entry which is preliminary data.</text>
</comment>
<dbReference type="RefSeq" id="WP_026027061.1">
    <property type="nucleotide sequence ID" value="NZ_AJYQ02000002.1"/>
</dbReference>
<accession>A0A1E5BK48</accession>
<proteinExistence type="predicted"/>
<dbReference type="AlphaFoldDB" id="A0A1E5BK48"/>
<gene>
    <name evidence="2" type="ORF">A1QO_02555</name>
</gene>
<dbReference type="STRING" id="1187848.A1QO_02555"/>
<dbReference type="eggNOG" id="COG1974">
    <property type="taxonomic scope" value="Bacteria"/>
</dbReference>
<protein>
    <recommendedName>
        <fullName evidence="1">Peptidase S24/S26A/S26B/S26C domain-containing protein</fullName>
    </recommendedName>
</protein>
<organism evidence="2 3">
    <name type="scientific">Vibrio genomosp. F10 str. ZF-129</name>
    <dbReference type="NCBI Taxonomy" id="1187848"/>
    <lineage>
        <taxon>Bacteria</taxon>
        <taxon>Pseudomonadati</taxon>
        <taxon>Pseudomonadota</taxon>
        <taxon>Gammaproteobacteria</taxon>
        <taxon>Vibrionales</taxon>
        <taxon>Vibrionaceae</taxon>
        <taxon>Vibrio</taxon>
    </lineage>
</organism>
<dbReference type="Proteomes" id="UP000094741">
    <property type="component" value="Unassembled WGS sequence"/>
</dbReference>
<dbReference type="InterPro" id="IPR039418">
    <property type="entry name" value="LexA-like"/>
</dbReference>